<name>A0AAW9F7M7_9HYPH</name>
<keyword evidence="2" id="KW-0472">Membrane</keyword>
<dbReference type="EMBL" id="JAVRAF010000001">
    <property type="protein sequence ID" value="MDX8301470.1"/>
    <property type="molecule type" value="Genomic_DNA"/>
</dbReference>
<evidence type="ECO:0000313" key="3">
    <source>
        <dbReference type="EMBL" id="MDX8301470.1"/>
    </source>
</evidence>
<evidence type="ECO:0000256" key="1">
    <source>
        <dbReference type="SAM" id="MobiDB-lite"/>
    </source>
</evidence>
<accession>A0AAW9F7M7</accession>
<keyword evidence="2" id="KW-0812">Transmembrane</keyword>
<evidence type="ECO:0000256" key="2">
    <source>
        <dbReference type="SAM" id="Phobius"/>
    </source>
</evidence>
<feature type="transmembrane region" description="Helical" evidence="2">
    <location>
        <begin position="40"/>
        <end position="58"/>
    </location>
</feature>
<organism evidence="3">
    <name type="scientific">Agrobacterium rosae</name>
    <dbReference type="NCBI Taxonomy" id="1972867"/>
    <lineage>
        <taxon>Bacteria</taxon>
        <taxon>Pseudomonadati</taxon>
        <taxon>Pseudomonadota</taxon>
        <taxon>Alphaproteobacteria</taxon>
        <taxon>Hyphomicrobiales</taxon>
        <taxon>Rhizobiaceae</taxon>
        <taxon>Rhizobium/Agrobacterium group</taxon>
        <taxon>Agrobacterium</taxon>
    </lineage>
</organism>
<keyword evidence="2" id="KW-1133">Transmembrane helix</keyword>
<feature type="transmembrane region" description="Helical" evidence="2">
    <location>
        <begin position="12"/>
        <end position="34"/>
    </location>
</feature>
<dbReference type="RefSeq" id="WP_320202450.1">
    <property type="nucleotide sequence ID" value="NZ_CP192781.1"/>
</dbReference>
<comment type="caution">
    <text evidence="3">The sequence shown here is derived from an EMBL/GenBank/DDBJ whole genome shotgun (WGS) entry which is preliminary data.</text>
</comment>
<protein>
    <submittedName>
        <fullName evidence="3">NAD(P)+ transhydrogenase beta chain</fullName>
    </submittedName>
</protein>
<reference evidence="3" key="1">
    <citation type="journal article" date="2023" name="Phytobiomes J">
        <title>Deciphering the key players within the bacterial microbiota associated with aerial crown gall tumors on rhododendron: Insights into the gallobiome.</title>
        <authorList>
            <person name="Kuzmanovic N."/>
            <person name="Nesme J."/>
            <person name="Wolf J."/>
            <person name="Neumann-Schaal M."/>
            <person name="Petersen J."/>
            <person name="Fernandez-Gnecco G."/>
            <person name="Sproeer C."/>
            <person name="Bunk B."/>
            <person name="Overmann J."/>
            <person name="Sorensen S.J."/>
            <person name="Idczak E."/>
            <person name="Smalla K."/>
        </authorList>
    </citation>
    <scope>NUCLEOTIDE SEQUENCE</scope>
    <source>
        <strain evidence="3">Rho-11.1</strain>
    </source>
</reference>
<sequence>MKPSYGTSKRYLWGSFWAAWGAIFLLLFGALAGSREAVDIAPMAIPALLTLIAAMLGLHRHYGSKDFEATAIAETLPPSTSPYNAQDDPTGPEAQR</sequence>
<gene>
    <name evidence="3" type="ORF">RMR22_04385</name>
</gene>
<proteinExistence type="predicted"/>
<dbReference type="AlphaFoldDB" id="A0AAW9F7M7"/>
<feature type="region of interest" description="Disordered" evidence="1">
    <location>
        <begin position="74"/>
        <end position="96"/>
    </location>
</feature>